<reference evidence="10 11" key="1">
    <citation type="submission" date="2020-03" db="EMBL/GenBank/DDBJ databases">
        <title>Genomic Encyclopedia of Type Strains, Phase IV (KMG-IV): sequencing the most valuable type-strain genomes for metagenomic binning, comparative biology and taxonomic classification.</title>
        <authorList>
            <person name="Goeker M."/>
        </authorList>
    </citation>
    <scope>NUCLEOTIDE SEQUENCE [LARGE SCALE GENOMIC DNA]</scope>
    <source>
        <strain evidence="10 11">DSM 103870</strain>
    </source>
</reference>
<evidence type="ECO:0000256" key="4">
    <source>
        <dbReference type="ARBA" id="ARBA00022777"/>
    </source>
</evidence>
<dbReference type="SUPFAM" id="SSF53613">
    <property type="entry name" value="Ribokinase-like"/>
    <property type="match status" value="1"/>
</dbReference>
<dbReference type="CDD" id="cd01164">
    <property type="entry name" value="FruK_PfkB_like"/>
    <property type="match status" value="1"/>
</dbReference>
<comment type="similarity">
    <text evidence="1 7 8">Belongs to the carbohydrate kinase PfkB family.</text>
</comment>
<feature type="domain" description="Carbohydrate kinase PfkB" evidence="9">
    <location>
        <begin position="7"/>
        <end position="283"/>
    </location>
</feature>
<keyword evidence="3 8" id="KW-0547">Nucleotide-binding</keyword>
<dbReference type="Gene3D" id="3.40.1190.20">
    <property type="match status" value="1"/>
</dbReference>
<dbReference type="NCBIfam" id="TIGR03828">
    <property type="entry name" value="pfkB"/>
    <property type="match status" value="1"/>
</dbReference>
<dbReference type="InterPro" id="IPR022463">
    <property type="entry name" value="1-PFruKinase"/>
</dbReference>
<keyword evidence="11" id="KW-1185">Reference proteome</keyword>
<evidence type="ECO:0000313" key="11">
    <source>
        <dbReference type="Proteomes" id="UP001429580"/>
    </source>
</evidence>
<dbReference type="PANTHER" id="PTHR46566">
    <property type="entry name" value="1-PHOSPHOFRUCTOKINASE-RELATED"/>
    <property type="match status" value="1"/>
</dbReference>
<comment type="function">
    <text evidence="8">Catalyzes the ATP-dependent phosphorylation of fructose-l-phosphate to fructose-l,6-bisphosphate.</text>
</comment>
<dbReference type="Proteomes" id="UP001429580">
    <property type="component" value="Unassembled WGS sequence"/>
</dbReference>
<evidence type="ECO:0000256" key="2">
    <source>
        <dbReference type="ARBA" id="ARBA00022679"/>
    </source>
</evidence>
<keyword evidence="2 7" id="KW-0808">Transferase</keyword>
<dbReference type="InterPro" id="IPR002173">
    <property type="entry name" value="Carboh/pur_kinase_PfkB_CS"/>
</dbReference>
<dbReference type="Pfam" id="PF00294">
    <property type="entry name" value="PfkB"/>
    <property type="match status" value="1"/>
</dbReference>
<dbReference type="InterPro" id="IPR011611">
    <property type="entry name" value="PfkB_dom"/>
</dbReference>
<evidence type="ECO:0000256" key="7">
    <source>
        <dbReference type="PIRNR" id="PIRNR000535"/>
    </source>
</evidence>
<dbReference type="NCBIfam" id="TIGR03168">
    <property type="entry name" value="1-PFK"/>
    <property type="match status" value="1"/>
</dbReference>
<evidence type="ECO:0000256" key="1">
    <source>
        <dbReference type="ARBA" id="ARBA00010688"/>
    </source>
</evidence>
<keyword evidence="5 8" id="KW-0067">ATP-binding</keyword>
<keyword evidence="4 8" id="KW-0418">Kinase</keyword>
<proteinExistence type="inferred from homology"/>
<dbReference type="InterPro" id="IPR017583">
    <property type="entry name" value="Tagatose/fructose_Pkinase"/>
</dbReference>
<protein>
    <recommendedName>
        <fullName evidence="7">Phosphofructokinase</fullName>
    </recommendedName>
</protein>
<accession>A0ABX0UYK4</accession>
<dbReference type="PANTHER" id="PTHR46566:SF5">
    <property type="entry name" value="1-PHOSPHOFRUCTOKINASE"/>
    <property type="match status" value="1"/>
</dbReference>
<sequence>MSIITVTLNPAIDQTVTLDRLTRGVVNRASSVRLDAGGKGFNVASCLADWGVRAVVTGLLGAENPEVFEALLHRKGLEDRFVRIAGATRTNIKLVDREETTDINLPGFTATPEALGRVEAEIAALATRSALTVVGGSLPPGTAADHYATVLAGLAATGTCAILDTSGPALAAALAGTVRPYAIKPNLAELTELTGKSCESLSDVAAAAVALCRTGIALVVVSMGAEGALFVTAGGILRALPPPVTGIGSTVGAGDAMVAGIVAALREGGDIERIARLGTAFAVGKLGLAGPNLPGREAVEALAARTGIESVATEEGAP</sequence>
<dbReference type="InterPro" id="IPR029056">
    <property type="entry name" value="Ribokinase-like"/>
</dbReference>
<dbReference type="RefSeq" id="WP_166951246.1">
    <property type="nucleotide sequence ID" value="NZ_JAASQI010000003.1"/>
</dbReference>
<evidence type="ECO:0000256" key="6">
    <source>
        <dbReference type="ARBA" id="ARBA00047745"/>
    </source>
</evidence>
<dbReference type="PROSITE" id="PS00583">
    <property type="entry name" value="PFKB_KINASES_1"/>
    <property type="match status" value="1"/>
</dbReference>
<gene>
    <name evidence="10" type="ORF">FHS82_001848</name>
</gene>
<evidence type="ECO:0000256" key="8">
    <source>
        <dbReference type="RuleBase" id="RU369061"/>
    </source>
</evidence>
<evidence type="ECO:0000259" key="9">
    <source>
        <dbReference type="Pfam" id="PF00294"/>
    </source>
</evidence>
<dbReference type="PIRSF" id="PIRSF000535">
    <property type="entry name" value="1PFK/6PFK/LacC"/>
    <property type="match status" value="1"/>
</dbReference>
<evidence type="ECO:0000256" key="5">
    <source>
        <dbReference type="ARBA" id="ARBA00022840"/>
    </source>
</evidence>
<dbReference type="PROSITE" id="PS00584">
    <property type="entry name" value="PFKB_KINASES_2"/>
    <property type="match status" value="1"/>
</dbReference>
<evidence type="ECO:0000313" key="10">
    <source>
        <dbReference type="EMBL" id="NIJ58012.1"/>
    </source>
</evidence>
<comment type="caution">
    <text evidence="10">The sequence shown here is derived from an EMBL/GenBank/DDBJ whole genome shotgun (WGS) entry which is preliminary data.</text>
</comment>
<name>A0ABX0UYK4_9HYPH</name>
<organism evidence="10 11">
    <name type="scientific">Pseudochelatococcus lubricantis</name>
    <dbReference type="NCBI Taxonomy" id="1538102"/>
    <lineage>
        <taxon>Bacteria</taxon>
        <taxon>Pseudomonadati</taxon>
        <taxon>Pseudomonadota</taxon>
        <taxon>Alphaproteobacteria</taxon>
        <taxon>Hyphomicrobiales</taxon>
        <taxon>Chelatococcaceae</taxon>
        <taxon>Pseudochelatococcus</taxon>
    </lineage>
</organism>
<dbReference type="GO" id="GO:0008662">
    <property type="term" value="F:1-phosphofructokinase activity"/>
    <property type="evidence" value="ECO:0007669"/>
    <property type="project" value="UniProtKB-EC"/>
</dbReference>
<comment type="catalytic activity">
    <reaction evidence="6 8">
        <text>beta-D-fructose 1-phosphate + ATP = beta-D-fructose 1,6-bisphosphate + ADP + H(+)</text>
        <dbReference type="Rhea" id="RHEA:14213"/>
        <dbReference type="ChEBI" id="CHEBI:15378"/>
        <dbReference type="ChEBI" id="CHEBI:30616"/>
        <dbReference type="ChEBI" id="CHEBI:32966"/>
        <dbReference type="ChEBI" id="CHEBI:138881"/>
        <dbReference type="ChEBI" id="CHEBI:456216"/>
        <dbReference type="EC" id="2.7.1.56"/>
    </reaction>
</comment>
<dbReference type="EMBL" id="JAASQI010000003">
    <property type="protein sequence ID" value="NIJ58012.1"/>
    <property type="molecule type" value="Genomic_DNA"/>
</dbReference>
<evidence type="ECO:0000256" key="3">
    <source>
        <dbReference type="ARBA" id="ARBA00022741"/>
    </source>
</evidence>